<dbReference type="PANTHER" id="PTHR22990:SF15">
    <property type="entry name" value="F-BOX ONLY PROTEIN 10"/>
    <property type="match status" value="1"/>
</dbReference>
<gene>
    <name evidence="7" type="ORF">BC008_41975</name>
</gene>
<feature type="region of interest" description="Disordered" evidence="4">
    <location>
        <begin position="386"/>
        <end position="507"/>
    </location>
</feature>
<evidence type="ECO:0000256" key="2">
    <source>
        <dbReference type="ARBA" id="ARBA00022737"/>
    </source>
</evidence>
<dbReference type="SMART" id="SM00722">
    <property type="entry name" value="CASH"/>
    <property type="match status" value="1"/>
</dbReference>
<dbReference type="RefSeq" id="WP_027845635.1">
    <property type="nucleotide sequence ID" value="NZ_LMTZ01000107.1"/>
</dbReference>
<dbReference type="InterPro" id="IPR051550">
    <property type="entry name" value="SCF-Subunits/Alg-Epimerases"/>
</dbReference>
<feature type="compositionally biased region" description="Low complexity" evidence="4">
    <location>
        <begin position="477"/>
        <end position="496"/>
    </location>
</feature>
<evidence type="ECO:0000256" key="1">
    <source>
        <dbReference type="ARBA" id="ARBA00004906"/>
    </source>
</evidence>
<protein>
    <recommendedName>
        <fullName evidence="6">Carbohydrate-binding/sugar hydrolysis domain-containing protein</fullName>
    </recommendedName>
</protein>
<keyword evidence="5" id="KW-1133">Transmembrane helix</keyword>
<evidence type="ECO:0000256" key="5">
    <source>
        <dbReference type="SAM" id="Phobius"/>
    </source>
</evidence>
<evidence type="ECO:0000256" key="4">
    <source>
        <dbReference type="SAM" id="MobiDB-lite"/>
    </source>
</evidence>
<keyword evidence="2" id="KW-0677">Repeat</keyword>
<feature type="compositionally biased region" description="Pro residues" evidence="4">
    <location>
        <begin position="425"/>
        <end position="434"/>
    </location>
</feature>
<keyword evidence="8" id="KW-1185">Reference proteome</keyword>
<dbReference type="SUPFAM" id="SSF51126">
    <property type="entry name" value="Pectin lyase-like"/>
    <property type="match status" value="1"/>
</dbReference>
<feature type="transmembrane region" description="Helical" evidence="5">
    <location>
        <begin position="42"/>
        <end position="67"/>
    </location>
</feature>
<dbReference type="InterPro" id="IPR006626">
    <property type="entry name" value="PbH1"/>
</dbReference>
<dbReference type="EMBL" id="LMTZ01000107">
    <property type="protein sequence ID" value="KST65500.1"/>
    <property type="molecule type" value="Genomic_DNA"/>
</dbReference>
<comment type="pathway">
    <text evidence="1">Protein modification; protein ubiquitination.</text>
</comment>
<sequence length="630" mass="68032">MNHTQFISQLVFKYFRQQLPKNYLFSRDERKAKSFNLEMFSVLNWFVLYLSASIGVGVTICLTLGFAQAVAQLPPTPSTRKTDVRSISQVNVLFVNPRAGNDTGDGSSAAPLQTITKALEIAKSNTVIRLSEGNYSESSGEKFPLFLKSGVTITGEENSGGRGIVIMGGGEFLSRAFGSKNVAVVGANKAVLSGVTVTNNNPRGYGLWIESSNPTITGNTFTGSTQDGVAITGNSAAQVSKNYFYRNGANGITITGNSKAEVQNNVFQHTGFGINIAASAEPVVLGNQIKFNRSGIIVQADARPILRNNIIENSKEDGLVVISQAQPNLGDSNEAGGNQFRGNARHDINAKAAKQQIVAVGNIIRQDRVDGDVVVRTGSLPIARPSNLPSTIARPLNFPSNNTNLSRRQGQNSLKREVTFSAPRSPAPNLPPKPLIFNSPQRQANPLPRANVTNNRSELPQINSVQIDKNTIEFRAPSPNSNSPLPLPNQQLPSQPKGNPNQGLPALKAASPDILSVPNPNVPLGSNSGTQQLIPPPNINNNRNRNNIETPSTVAIREAPTSSRYRVFVEVRNLRDRDLVKYLAPGAFLRQWRGRSAMQAGVFSAHSKAKALVKIFKNNGLRATVEPIKR</sequence>
<dbReference type="Pfam" id="PF07602">
    <property type="entry name" value="DUF1565"/>
    <property type="match status" value="1"/>
</dbReference>
<dbReference type="SMART" id="SM00710">
    <property type="entry name" value="PbH1"/>
    <property type="match status" value="6"/>
</dbReference>
<organism evidence="7 8">
    <name type="scientific">Mastigocoleus testarum BC008</name>
    <dbReference type="NCBI Taxonomy" id="371196"/>
    <lineage>
        <taxon>Bacteria</taxon>
        <taxon>Bacillati</taxon>
        <taxon>Cyanobacteriota</taxon>
        <taxon>Cyanophyceae</taxon>
        <taxon>Nostocales</taxon>
        <taxon>Hapalosiphonaceae</taxon>
        <taxon>Mastigocoleus</taxon>
    </lineage>
</organism>
<keyword evidence="5" id="KW-0812">Transmembrane</keyword>
<evidence type="ECO:0000256" key="3">
    <source>
        <dbReference type="ARBA" id="ARBA00022786"/>
    </source>
</evidence>
<dbReference type="AlphaFoldDB" id="A0A0V7ZLZ3"/>
<dbReference type="InterPro" id="IPR006633">
    <property type="entry name" value="Carb-bd_sugar_hydrolysis-dom"/>
</dbReference>
<dbReference type="PANTHER" id="PTHR22990">
    <property type="entry name" value="F-BOX ONLY PROTEIN"/>
    <property type="match status" value="1"/>
</dbReference>
<feature type="compositionally biased region" description="Polar residues" evidence="4">
    <location>
        <begin position="451"/>
        <end position="469"/>
    </location>
</feature>
<evidence type="ECO:0000259" key="6">
    <source>
        <dbReference type="SMART" id="SM00722"/>
    </source>
</evidence>
<keyword evidence="5" id="KW-0472">Membrane</keyword>
<evidence type="ECO:0000313" key="8">
    <source>
        <dbReference type="Proteomes" id="UP000053372"/>
    </source>
</evidence>
<dbReference type="InterPro" id="IPR011050">
    <property type="entry name" value="Pectin_lyase_fold/virulence"/>
</dbReference>
<feature type="domain" description="Carbohydrate-binding/sugar hydrolysis" evidence="6">
    <location>
        <begin position="160"/>
        <end position="322"/>
    </location>
</feature>
<comment type="caution">
    <text evidence="7">The sequence shown here is derived from an EMBL/GenBank/DDBJ whole genome shotgun (WGS) entry which is preliminary data.</text>
</comment>
<accession>A0A0V7ZLZ3</accession>
<evidence type="ECO:0000313" key="7">
    <source>
        <dbReference type="EMBL" id="KST65500.1"/>
    </source>
</evidence>
<proteinExistence type="predicted"/>
<dbReference type="InterPro" id="IPR011459">
    <property type="entry name" value="DUF1565"/>
</dbReference>
<dbReference type="Gene3D" id="2.160.20.10">
    <property type="entry name" value="Single-stranded right-handed beta-helix, Pectin lyase-like"/>
    <property type="match status" value="1"/>
</dbReference>
<dbReference type="InterPro" id="IPR012334">
    <property type="entry name" value="Pectin_lyas_fold"/>
</dbReference>
<keyword evidence="3" id="KW-0833">Ubl conjugation pathway</keyword>
<name>A0A0V7ZLZ3_9CYAN</name>
<dbReference type="NCBIfam" id="TIGR03804">
    <property type="entry name" value="para_beta_helix"/>
    <property type="match status" value="2"/>
</dbReference>
<dbReference type="InterPro" id="IPR022441">
    <property type="entry name" value="Para_beta_helix_rpt-2"/>
</dbReference>
<reference evidence="7 8" key="1">
    <citation type="journal article" date="2015" name="Genome Announc.">
        <title>Draft Genome of the Euendolithic (true boring) Cyanobacterium Mastigocoleus testarum strain BC008.</title>
        <authorList>
            <person name="Guida B.S."/>
            <person name="Garcia-Pichel F."/>
        </authorList>
    </citation>
    <scope>NUCLEOTIDE SEQUENCE [LARGE SCALE GENOMIC DNA]</scope>
    <source>
        <strain evidence="7 8">BC008</strain>
    </source>
</reference>
<dbReference type="Proteomes" id="UP000053372">
    <property type="component" value="Unassembled WGS sequence"/>
</dbReference>
<feature type="compositionally biased region" description="Polar residues" evidence="4">
    <location>
        <begin position="398"/>
        <end position="413"/>
    </location>
</feature>